<protein>
    <recommendedName>
        <fullName evidence="3">DUF4238 domain-containing protein</fullName>
    </recommendedName>
</protein>
<dbReference type="EMBL" id="RBQE01000301">
    <property type="protein sequence ID" value="RMP05930.1"/>
    <property type="molecule type" value="Genomic_DNA"/>
</dbReference>
<comment type="caution">
    <text evidence="1">The sequence shown here is derived from an EMBL/GenBank/DDBJ whole genome shotgun (WGS) entry which is preliminary data.</text>
</comment>
<evidence type="ECO:0000313" key="1">
    <source>
        <dbReference type="EMBL" id="RMP05930.1"/>
    </source>
</evidence>
<evidence type="ECO:0000313" key="2">
    <source>
        <dbReference type="Proteomes" id="UP000281604"/>
    </source>
</evidence>
<reference evidence="1 2" key="1">
    <citation type="submission" date="2018-08" db="EMBL/GenBank/DDBJ databases">
        <title>Recombination of ecologically and evolutionarily significant loci maintains genetic cohesion in the Pseudomonas syringae species complex.</title>
        <authorList>
            <person name="Dillon M."/>
            <person name="Thakur S."/>
            <person name="Almeida R.N.D."/>
            <person name="Weir B.S."/>
            <person name="Guttman D.S."/>
        </authorList>
    </citation>
    <scope>NUCLEOTIDE SEQUENCE [LARGE SCALE GENOMIC DNA]</scope>
    <source>
        <strain evidence="1 2">ICMP 3706</strain>
    </source>
</reference>
<dbReference type="AlphaFoldDB" id="A0A3M4AHX3"/>
<dbReference type="Pfam" id="PF14022">
    <property type="entry name" value="DUF4238"/>
    <property type="match status" value="1"/>
</dbReference>
<evidence type="ECO:0008006" key="3">
    <source>
        <dbReference type="Google" id="ProtNLM"/>
    </source>
</evidence>
<dbReference type="RefSeq" id="WP_058408014.1">
    <property type="nucleotide sequence ID" value="NZ_RBQE01000301.1"/>
</dbReference>
<dbReference type="InterPro" id="IPR025332">
    <property type="entry name" value="DUF4238"/>
</dbReference>
<sequence>MPANKKHHYVPKFYLKNFSQNSLSINIYNISRDKTINNANLKNQCYKDYFYGRDDKVEKALGGIEGAASEIFREIIRNQSAPPPLTKEYMQLILFVLIQHSRTTHAVDVLNEMTDKFAKKMLATEKSLDLQDLDRIKVSITDAGVFSVATATSGLHFVLDLKCKILIAKEGAEFITSDNPAVLYNQLFESIDYMSAIGLSCKGLQVFLPISPTILLHYYDSDCYKLGDRKSNAVRITELRDMDSLNLLQLVNASENIYFSDAQKSRVSMLKAASSLRPISKTNISSHVNWETDTQRSELWVSSKKSNKTSLSLDCVKILDKARAFVKDLSQQKTHPALIVRDPALMELDLKYRKSLKEGKKNVSFFEFLKSDELG</sequence>
<gene>
    <name evidence="1" type="ORF">ALQ30_01521</name>
</gene>
<accession>A0A3M4AHX3</accession>
<name>A0A3M4AHX3_9PSED</name>
<organism evidence="1 2">
    <name type="scientific">Pseudomonas syringae pv. persicae</name>
    <dbReference type="NCBI Taxonomy" id="237306"/>
    <lineage>
        <taxon>Bacteria</taxon>
        <taxon>Pseudomonadati</taxon>
        <taxon>Pseudomonadota</taxon>
        <taxon>Gammaproteobacteria</taxon>
        <taxon>Pseudomonadales</taxon>
        <taxon>Pseudomonadaceae</taxon>
        <taxon>Pseudomonas</taxon>
    </lineage>
</organism>
<proteinExistence type="predicted"/>
<dbReference type="Proteomes" id="UP000281604">
    <property type="component" value="Unassembled WGS sequence"/>
</dbReference>